<dbReference type="PANTHER" id="PTHR42754">
    <property type="entry name" value="ENDOGLUCANASE"/>
    <property type="match status" value="1"/>
</dbReference>
<dbReference type="EMBL" id="UINC01018844">
    <property type="protein sequence ID" value="SVA79449.1"/>
    <property type="molecule type" value="Genomic_DNA"/>
</dbReference>
<dbReference type="AlphaFoldDB" id="A0A381YR73"/>
<sequence length="487" mass="54418">MNRTILFILFFSLLVKLQGQINWDFTYGDSTTTDEGWCIKQTFDGGFILGGMANYQALLLKTDPEGILEWSQTYESAEVIKNVRQSSDGGIIATGYSTDPDPPWLEDLWVVKTDGSGNIQWEQTFGTSNKNDWGEDILESHDGGIVVTGTQNDDGDNAKAMLRKYSSDGELIWSNIFSSSNYNEGISLIETSDNNFVFVGFSGTSHGAYKHFMVKADAEGNQIWKKRFGNNTQQSLNSVCEAPEGGYVATGYCNNYEDVYIVKYSMDGDQEWDWVIDASDSHDWDTDQANDIIPASNGGYYILGSTSVYPGSAGQDDLWLLKTDEDGDTLWTEIIGGEYWDYGQSIIELDNGELILAGTTDSYTDYPNNPYDTDAWLISYTPEIMNVIDADLGSYSDYKLYTAYPNPFNLATTLRYDLPVDGLVNITIYDMKGRVVRTLLNREQTAGTILIQWNATNDAGTPASAGLYLYVIQTDDFWQTKKMVLLK</sequence>
<feature type="domain" description="FlgD/Vpr Ig-like" evidence="1">
    <location>
        <begin position="424"/>
        <end position="474"/>
    </location>
</feature>
<evidence type="ECO:0000259" key="1">
    <source>
        <dbReference type="Pfam" id="PF13860"/>
    </source>
</evidence>
<gene>
    <name evidence="2" type="ORF">METZ01_LOCUS132303</name>
</gene>
<protein>
    <recommendedName>
        <fullName evidence="1">FlgD/Vpr Ig-like domain-containing protein</fullName>
    </recommendedName>
</protein>
<accession>A0A381YR73</accession>
<evidence type="ECO:0000313" key="2">
    <source>
        <dbReference type="EMBL" id="SVA79449.1"/>
    </source>
</evidence>
<dbReference type="Pfam" id="PF13860">
    <property type="entry name" value="FlgD_ig"/>
    <property type="match status" value="1"/>
</dbReference>
<dbReference type="InterPro" id="IPR026444">
    <property type="entry name" value="Secre_tail"/>
</dbReference>
<dbReference type="SUPFAM" id="SSF50998">
    <property type="entry name" value="Quinoprotein alcohol dehydrogenase-like"/>
    <property type="match status" value="1"/>
</dbReference>
<dbReference type="InterPro" id="IPR011047">
    <property type="entry name" value="Quinoprotein_ADH-like_sf"/>
</dbReference>
<dbReference type="PANTHER" id="PTHR42754:SF1">
    <property type="entry name" value="LIPOPROTEIN"/>
    <property type="match status" value="1"/>
</dbReference>
<dbReference type="NCBIfam" id="TIGR04183">
    <property type="entry name" value="Por_Secre_tail"/>
    <property type="match status" value="1"/>
</dbReference>
<reference evidence="2" key="1">
    <citation type="submission" date="2018-05" db="EMBL/GenBank/DDBJ databases">
        <authorList>
            <person name="Lanie J.A."/>
            <person name="Ng W.-L."/>
            <person name="Kazmierczak K.M."/>
            <person name="Andrzejewski T.M."/>
            <person name="Davidsen T.M."/>
            <person name="Wayne K.J."/>
            <person name="Tettelin H."/>
            <person name="Glass J.I."/>
            <person name="Rusch D."/>
            <person name="Podicherti R."/>
            <person name="Tsui H.-C.T."/>
            <person name="Winkler M.E."/>
        </authorList>
    </citation>
    <scope>NUCLEOTIDE SEQUENCE</scope>
</reference>
<name>A0A381YR73_9ZZZZ</name>
<dbReference type="Gene3D" id="2.60.40.4070">
    <property type="match status" value="1"/>
</dbReference>
<organism evidence="2">
    <name type="scientific">marine metagenome</name>
    <dbReference type="NCBI Taxonomy" id="408172"/>
    <lineage>
        <taxon>unclassified sequences</taxon>
        <taxon>metagenomes</taxon>
        <taxon>ecological metagenomes</taxon>
    </lineage>
</organism>
<proteinExistence type="predicted"/>
<dbReference type="InterPro" id="IPR025965">
    <property type="entry name" value="FlgD/Vpr_Ig-like"/>
</dbReference>